<dbReference type="Pfam" id="PF14559">
    <property type="entry name" value="TPR_19"/>
    <property type="match status" value="1"/>
</dbReference>
<evidence type="ECO:0000313" key="2">
    <source>
        <dbReference type="Proteomes" id="UP000033682"/>
    </source>
</evidence>
<comment type="caution">
    <text evidence="1">The sequence shown here is derived from an EMBL/GenBank/DDBJ whole genome shotgun (WGS) entry which is preliminary data.</text>
</comment>
<name>A0A0F4LSQ3_9LACO</name>
<keyword evidence="2" id="KW-1185">Reference proteome</keyword>
<accession>A0A0F4LSQ3</accession>
<dbReference type="InterPro" id="IPR011990">
    <property type="entry name" value="TPR-like_helical_dom_sf"/>
</dbReference>
<dbReference type="STRING" id="303541.JF72_06030"/>
<dbReference type="SUPFAM" id="SSF48452">
    <property type="entry name" value="TPR-like"/>
    <property type="match status" value="1"/>
</dbReference>
<organism evidence="1 2">
    <name type="scientific">Lactobacillus apis</name>
    <dbReference type="NCBI Taxonomy" id="303541"/>
    <lineage>
        <taxon>Bacteria</taxon>
        <taxon>Bacillati</taxon>
        <taxon>Bacillota</taxon>
        <taxon>Bacilli</taxon>
        <taxon>Lactobacillales</taxon>
        <taxon>Lactobacillaceae</taxon>
        <taxon>Lactobacillus</taxon>
    </lineage>
</organism>
<dbReference type="Proteomes" id="UP000033682">
    <property type="component" value="Unassembled WGS sequence"/>
</dbReference>
<evidence type="ECO:0000313" key="1">
    <source>
        <dbReference type="EMBL" id="KJY61324.1"/>
    </source>
</evidence>
<protein>
    <submittedName>
        <fullName evidence="1">TPR repeat-containing protein</fullName>
    </submittedName>
</protein>
<dbReference type="HOGENOM" id="CLU_106613_0_0_9"/>
<proteinExistence type="predicted"/>
<dbReference type="PATRIC" id="fig|303541.3.peg.757"/>
<dbReference type="RefSeq" id="WP_046306742.1">
    <property type="nucleotide sequence ID" value="NZ_KQ034000.1"/>
</dbReference>
<dbReference type="AlphaFoldDB" id="A0A0F4LSQ3"/>
<reference evidence="1 2" key="1">
    <citation type="submission" date="2015-01" db="EMBL/GenBank/DDBJ databases">
        <title>Comparative genomics of the lactic acid bacteria isolated from the honey bee gut.</title>
        <authorList>
            <person name="Ellegaard K.M."/>
            <person name="Tamarit D."/>
            <person name="Javelind E."/>
            <person name="Olofsson T."/>
            <person name="Andersson S.G."/>
            <person name="Vasquez A."/>
        </authorList>
    </citation>
    <scope>NUCLEOTIDE SEQUENCE [LARGE SCALE GENOMIC DNA]</scope>
    <source>
        <strain evidence="1 2">Hma11</strain>
    </source>
</reference>
<dbReference type="Gene3D" id="1.25.40.10">
    <property type="entry name" value="Tetratricopeptide repeat domain"/>
    <property type="match status" value="2"/>
</dbReference>
<sequence length="216" mass="24810">MTDKQSKNIKEDTAVNQRIHELIKKIDRNPQKIENYLKLATELIDQGSFAQATQLLEQAKHLVEHPQDLDYDLAVCYYMQGDFDKSLTLLNQIPNDDLVLYQKALVFLKLGQGQKALAHVLTIKQVDDKVLELLGDIWLSLGELSEARTCYEKISPNKRTAKVYFMLGISILDSDREKATSYLKNAKEKDPEYFKQAQEQYGAILKMVNEAEKKND</sequence>
<gene>
    <name evidence="1" type="ORF">JF72_06030</name>
</gene>
<dbReference type="EMBL" id="JXLG01000005">
    <property type="protein sequence ID" value="KJY61324.1"/>
    <property type="molecule type" value="Genomic_DNA"/>
</dbReference>